<dbReference type="EMBL" id="JBKBDD010000001">
    <property type="protein sequence ID" value="MFN6541735.1"/>
    <property type="molecule type" value="Genomic_DNA"/>
</dbReference>
<sequence>MLCAEIHRFTKSLDVVERTLWAAAIDMYDRPSGAVSGEFGEGVAGTSQRGGVIQVGMWAHHLDVDRRRVPAGVREPIAQSRYGGPELLGVLDGRSARSVRSPRSPPPRPKVYFIGLFRF</sequence>
<comment type="caution">
    <text evidence="1">The sequence shown here is derived from an EMBL/GenBank/DDBJ whole genome shotgun (WGS) entry which is preliminary data.</text>
</comment>
<proteinExistence type="predicted"/>
<dbReference type="RefSeq" id="WP_409542438.1">
    <property type="nucleotide sequence ID" value="NZ_JBKBDD010000001.1"/>
</dbReference>
<protein>
    <submittedName>
        <fullName evidence="1">Uncharacterized protein</fullName>
    </submittedName>
</protein>
<keyword evidence="2" id="KW-1185">Reference proteome</keyword>
<organism evidence="1 2">
    <name type="scientific">Mycolicibacterium nivoides</name>
    <dbReference type="NCBI Taxonomy" id="2487344"/>
    <lineage>
        <taxon>Bacteria</taxon>
        <taxon>Bacillati</taxon>
        <taxon>Actinomycetota</taxon>
        <taxon>Actinomycetes</taxon>
        <taxon>Mycobacteriales</taxon>
        <taxon>Mycobacteriaceae</taxon>
        <taxon>Mycolicibacterium</taxon>
    </lineage>
</organism>
<gene>
    <name evidence="1" type="ORF">ACK4CT_00950</name>
</gene>
<reference evidence="1 2" key="1">
    <citation type="submission" date="2024-12" db="EMBL/GenBank/DDBJ databases">
        <title>The coexistence of Mycolicibacterium septicum and Mycolicibacterium nivoides in clinical samples.</title>
        <authorList>
            <person name="Wang C."/>
            <person name="Feng Y."/>
            <person name="Zong Z."/>
        </authorList>
    </citation>
    <scope>NUCLEOTIDE SEQUENCE [LARGE SCALE GENOMIC DNA]</scope>
    <source>
        <strain evidence="1 2">120309</strain>
    </source>
</reference>
<accession>A0ABW9L346</accession>
<evidence type="ECO:0000313" key="2">
    <source>
        <dbReference type="Proteomes" id="UP001635816"/>
    </source>
</evidence>
<evidence type="ECO:0000313" key="1">
    <source>
        <dbReference type="EMBL" id="MFN6541735.1"/>
    </source>
</evidence>
<name>A0ABW9L346_9MYCO</name>
<dbReference type="Proteomes" id="UP001635816">
    <property type="component" value="Unassembled WGS sequence"/>
</dbReference>